<reference evidence="4 5" key="1">
    <citation type="journal article" date="2016" name="Int. J. Syst. Evol. Microbiol.">
        <title>Chitinibacter fontanus sp. nov., isolated from a spring.</title>
        <authorList>
            <person name="Sheu S.Y."/>
            <person name="Li Y.S."/>
            <person name="Young C.C."/>
            <person name="Chen W.M."/>
        </authorList>
    </citation>
    <scope>NUCLEOTIDE SEQUENCE [LARGE SCALE GENOMIC DNA]</scope>
    <source>
        <strain evidence="4 5">STM-7</strain>
    </source>
</reference>
<keyword evidence="1 3" id="KW-0732">Signal</keyword>
<dbReference type="SUPFAM" id="SSF111384">
    <property type="entry name" value="OmpH-like"/>
    <property type="match status" value="1"/>
</dbReference>
<sequence length="163" mass="18548">MKAKILVSALIAFSLLAGKAGADTKIGFVDTQRILREAGPAVKAAKKLEKEFEPRRIELQKVSVQGKALQQLLDKGSLSEADRRVKERELLKLNQDFQRMQREINEDLNSRRNEELSGLQERVNTAIRSIADQEKLDIILQDAVYRNPKLDITDKVLRQLVDK</sequence>
<evidence type="ECO:0000313" key="5">
    <source>
        <dbReference type="Proteomes" id="UP000510822"/>
    </source>
</evidence>
<keyword evidence="5" id="KW-1185">Reference proteome</keyword>
<dbReference type="InterPro" id="IPR005632">
    <property type="entry name" value="Chaperone_Skp"/>
</dbReference>
<comment type="similarity">
    <text evidence="2">Belongs to the skp family.</text>
</comment>
<dbReference type="SMART" id="SM00935">
    <property type="entry name" value="OmpH"/>
    <property type="match status" value="1"/>
</dbReference>
<dbReference type="GO" id="GO:0050821">
    <property type="term" value="P:protein stabilization"/>
    <property type="evidence" value="ECO:0007669"/>
    <property type="project" value="TreeGrafter"/>
</dbReference>
<dbReference type="GO" id="GO:0005829">
    <property type="term" value="C:cytosol"/>
    <property type="evidence" value="ECO:0007669"/>
    <property type="project" value="TreeGrafter"/>
</dbReference>
<dbReference type="PIRSF" id="PIRSF002094">
    <property type="entry name" value="OMP26_Skp"/>
    <property type="match status" value="1"/>
</dbReference>
<evidence type="ECO:0000313" key="4">
    <source>
        <dbReference type="EMBL" id="QLI80082.1"/>
    </source>
</evidence>
<evidence type="ECO:0000256" key="3">
    <source>
        <dbReference type="SAM" id="SignalP"/>
    </source>
</evidence>
<feature type="signal peptide" evidence="3">
    <location>
        <begin position="1"/>
        <end position="22"/>
    </location>
</feature>
<dbReference type="Pfam" id="PF03938">
    <property type="entry name" value="OmpH"/>
    <property type="match status" value="1"/>
</dbReference>
<dbReference type="AlphaFoldDB" id="A0A7D5Z3B4"/>
<feature type="chain" id="PRO_5028898410" evidence="3">
    <location>
        <begin position="23"/>
        <end position="163"/>
    </location>
</feature>
<dbReference type="PANTHER" id="PTHR35089">
    <property type="entry name" value="CHAPERONE PROTEIN SKP"/>
    <property type="match status" value="1"/>
</dbReference>
<dbReference type="EMBL" id="CP058952">
    <property type="protein sequence ID" value="QLI80082.1"/>
    <property type="molecule type" value="Genomic_DNA"/>
</dbReference>
<dbReference type="Proteomes" id="UP000510822">
    <property type="component" value="Chromosome"/>
</dbReference>
<dbReference type="KEGG" id="cfon:HZU75_00195"/>
<dbReference type="InterPro" id="IPR024930">
    <property type="entry name" value="Skp_dom_sf"/>
</dbReference>
<dbReference type="RefSeq" id="WP_180307227.1">
    <property type="nucleotide sequence ID" value="NZ_CP058952.1"/>
</dbReference>
<evidence type="ECO:0000256" key="2">
    <source>
        <dbReference type="PIRNR" id="PIRNR002094"/>
    </source>
</evidence>
<organism evidence="4 5">
    <name type="scientific">Chitinibacter fontanus</name>
    <dbReference type="NCBI Taxonomy" id="1737446"/>
    <lineage>
        <taxon>Bacteria</taxon>
        <taxon>Pseudomonadati</taxon>
        <taxon>Pseudomonadota</taxon>
        <taxon>Betaproteobacteria</taxon>
        <taxon>Neisseriales</taxon>
        <taxon>Chitinibacteraceae</taxon>
        <taxon>Chitinibacter</taxon>
    </lineage>
</organism>
<name>A0A7D5Z3B4_9NEIS</name>
<dbReference type="PANTHER" id="PTHR35089:SF1">
    <property type="entry name" value="CHAPERONE PROTEIN SKP"/>
    <property type="match status" value="1"/>
</dbReference>
<accession>A0A7D5Z3B4</accession>
<dbReference type="GO" id="GO:0051082">
    <property type="term" value="F:unfolded protein binding"/>
    <property type="evidence" value="ECO:0007669"/>
    <property type="project" value="InterPro"/>
</dbReference>
<protein>
    <submittedName>
        <fullName evidence="4">OmpH family outer membrane protein</fullName>
    </submittedName>
</protein>
<dbReference type="Gene3D" id="3.30.910.20">
    <property type="entry name" value="Skp domain"/>
    <property type="match status" value="1"/>
</dbReference>
<evidence type="ECO:0000256" key="1">
    <source>
        <dbReference type="ARBA" id="ARBA00022729"/>
    </source>
</evidence>
<gene>
    <name evidence="4" type="ORF">HZU75_00195</name>
</gene>
<proteinExistence type="inferred from homology"/>